<dbReference type="AlphaFoldDB" id="A0AAD6VGM8"/>
<name>A0AAD6VGM8_9AGAR</name>
<keyword evidence="2" id="KW-1185">Reference proteome</keyword>
<dbReference type="EMBL" id="JARJCW010000039">
    <property type="protein sequence ID" value="KAJ7206538.1"/>
    <property type="molecule type" value="Genomic_DNA"/>
</dbReference>
<dbReference type="Proteomes" id="UP001219525">
    <property type="component" value="Unassembled WGS sequence"/>
</dbReference>
<accession>A0AAD6VGM8</accession>
<comment type="caution">
    <text evidence="1">The sequence shown here is derived from an EMBL/GenBank/DDBJ whole genome shotgun (WGS) entry which is preliminary data.</text>
</comment>
<reference evidence="1" key="1">
    <citation type="submission" date="2023-03" db="EMBL/GenBank/DDBJ databases">
        <title>Massive genome expansion in bonnet fungi (Mycena s.s.) driven by repeated elements and novel gene families across ecological guilds.</title>
        <authorList>
            <consortium name="Lawrence Berkeley National Laboratory"/>
            <person name="Harder C.B."/>
            <person name="Miyauchi S."/>
            <person name="Viragh M."/>
            <person name="Kuo A."/>
            <person name="Thoen E."/>
            <person name="Andreopoulos B."/>
            <person name="Lu D."/>
            <person name="Skrede I."/>
            <person name="Drula E."/>
            <person name="Henrissat B."/>
            <person name="Morin E."/>
            <person name="Kohler A."/>
            <person name="Barry K."/>
            <person name="LaButti K."/>
            <person name="Morin E."/>
            <person name="Salamov A."/>
            <person name="Lipzen A."/>
            <person name="Mereny Z."/>
            <person name="Hegedus B."/>
            <person name="Baldrian P."/>
            <person name="Stursova M."/>
            <person name="Weitz H."/>
            <person name="Taylor A."/>
            <person name="Grigoriev I.V."/>
            <person name="Nagy L.G."/>
            <person name="Martin F."/>
            <person name="Kauserud H."/>
        </authorList>
    </citation>
    <scope>NUCLEOTIDE SEQUENCE</scope>
    <source>
        <strain evidence="1">9144</strain>
    </source>
</reference>
<proteinExistence type="predicted"/>
<organism evidence="1 2">
    <name type="scientific">Mycena pura</name>
    <dbReference type="NCBI Taxonomy" id="153505"/>
    <lineage>
        <taxon>Eukaryota</taxon>
        <taxon>Fungi</taxon>
        <taxon>Dikarya</taxon>
        <taxon>Basidiomycota</taxon>
        <taxon>Agaricomycotina</taxon>
        <taxon>Agaricomycetes</taxon>
        <taxon>Agaricomycetidae</taxon>
        <taxon>Agaricales</taxon>
        <taxon>Marasmiineae</taxon>
        <taxon>Mycenaceae</taxon>
        <taxon>Mycena</taxon>
    </lineage>
</organism>
<evidence type="ECO:0000313" key="2">
    <source>
        <dbReference type="Proteomes" id="UP001219525"/>
    </source>
</evidence>
<gene>
    <name evidence="1" type="ORF">GGX14DRAFT_457231</name>
</gene>
<sequence length="189" mass="20502">MSASGKDYCDVLTIHLVPASTKEEFEANFGTFLDAVAKLPVLQKNAITLKMFIQNDAFHESVAGLGLPVPKPAVVGFARFKNADGLKELLRDPEYVSLLSAAKENGHLSGHDSMSLFSADVTTKIDVNDTGTSDRKHVFGIFKVPNDVPAELFEQKVEACIDGALALPVCQNKFLKYEMAMAPGVEHYG</sequence>
<protein>
    <submittedName>
        <fullName evidence="1">Uncharacterized protein</fullName>
    </submittedName>
</protein>
<evidence type="ECO:0000313" key="1">
    <source>
        <dbReference type="EMBL" id="KAJ7206538.1"/>
    </source>
</evidence>